<comment type="pathway">
    <text evidence="5">Energy metabolism; sulfur metabolism.</text>
</comment>
<evidence type="ECO:0000256" key="4">
    <source>
        <dbReference type="ARBA" id="ARBA00004678"/>
    </source>
</evidence>
<dbReference type="InterPro" id="IPR014756">
    <property type="entry name" value="Ig_E-set"/>
</dbReference>
<dbReference type="PRINTS" id="PR00363">
    <property type="entry name" value="CYTOCHROMEB5"/>
</dbReference>
<dbReference type="GO" id="GO:0030151">
    <property type="term" value="F:molybdenum ion binding"/>
    <property type="evidence" value="ECO:0007669"/>
    <property type="project" value="InterPro"/>
</dbReference>
<evidence type="ECO:0000313" key="15">
    <source>
        <dbReference type="Proteomes" id="UP000694866"/>
    </source>
</evidence>
<name>A0A9R1T256_9HYME</name>
<dbReference type="Gene3D" id="3.90.420.10">
    <property type="entry name" value="Oxidoreductase, molybdopterin-binding domain"/>
    <property type="match status" value="1"/>
</dbReference>
<keyword evidence="9" id="KW-0479">Metal-binding</keyword>
<dbReference type="SUPFAM" id="SSF56524">
    <property type="entry name" value="Oxidoreductase molybdopterin-binding domain"/>
    <property type="match status" value="1"/>
</dbReference>
<dbReference type="SMART" id="SM01117">
    <property type="entry name" value="Cyt-b5"/>
    <property type="match status" value="1"/>
</dbReference>
<dbReference type="InterPro" id="IPR008335">
    <property type="entry name" value="Mopterin_OxRdtase_euk"/>
</dbReference>
<dbReference type="CDD" id="cd02111">
    <property type="entry name" value="eukary_SO_Moco"/>
    <property type="match status" value="1"/>
</dbReference>
<evidence type="ECO:0000256" key="6">
    <source>
        <dbReference type="ARBA" id="ARBA00012505"/>
    </source>
</evidence>
<dbReference type="SUPFAM" id="SSF55856">
    <property type="entry name" value="Cytochrome b5-like heme/steroid binding domain"/>
    <property type="match status" value="1"/>
</dbReference>
<dbReference type="InterPro" id="IPR036374">
    <property type="entry name" value="OxRdtase_Mopterin-bd_sf"/>
</dbReference>
<dbReference type="GO" id="GO:0005758">
    <property type="term" value="C:mitochondrial intermembrane space"/>
    <property type="evidence" value="ECO:0007669"/>
    <property type="project" value="UniProtKB-SubCell"/>
</dbReference>
<reference evidence="16" key="1">
    <citation type="submission" date="2025-08" db="UniProtKB">
        <authorList>
            <consortium name="RefSeq"/>
        </authorList>
    </citation>
    <scope>IDENTIFICATION</scope>
    <source>
        <strain evidence="16">USDA-PBARC FA_bdor</strain>
        <tissue evidence="16">Whole organism</tissue>
    </source>
</reference>
<dbReference type="Pfam" id="PF00173">
    <property type="entry name" value="Cyt-b5"/>
    <property type="match status" value="1"/>
</dbReference>
<dbReference type="EC" id="1.8.3.1" evidence="6"/>
<evidence type="ECO:0000256" key="12">
    <source>
        <dbReference type="ARBA" id="ARBA00023128"/>
    </source>
</evidence>
<dbReference type="InterPro" id="IPR036400">
    <property type="entry name" value="Cyt_B5-like_heme/steroid_sf"/>
</dbReference>
<dbReference type="RefSeq" id="XP_011301327.1">
    <property type="nucleotide sequence ID" value="XM_011303025.1"/>
</dbReference>
<dbReference type="GO" id="GO:0043546">
    <property type="term" value="F:molybdopterin cofactor binding"/>
    <property type="evidence" value="ECO:0007669"/>
    <property type="project" value="TreeGrafter"/>
</dbReference>
<dbReference type="Pfam" id="PF00174">
    <property type="entry name" value="Oxidored_molyb"/>
    <property type="match status" value="1"/>
</dbReference>
<keyword evidence="7" id="KW-0500">Molybdenum</keyword>
<keyword evidence="8" id="KW-0349">Heme</keyword>
<evidence type="ECO:0000256" key="7">
    <source>
        <dbReference type="ARBA" id="ARBA00022505"/>
    </source>
</evidence>
<dbReference type="GeneID" id="105265505"/>
<evidence type="ECO:0000256" key="13">
    <source>
        <dbReference type="ARBA" id="ARBA00070338"/>
    </source>
</evidence>
<dbReference type="InterPro" id="IPR005066">
    <property type="entry name" value="MoCF_OxRdtse_dimer"/>
</dbReference>
<evidence type="ECO:0000259" key="14">
    <source>
        <dbReference type="PROSITE" id="PS50255"/>
    </source>
</evidence>
<proteinExistence type="predicted"/>
<comment type="pathway">
    <text evidence="4">Sulfur metabolism.</text>
</comment>
<comment type="subcellular location">
    <subcellularLocation>
        <location evidence="3">Mitochondrion intermembrane space</location>
    </subcellularLocation>
</comment>
<dbReference type="InterPro" id="IPR001199">
    <property type="entry name" value="Cyt_B5-like_heme/steroid-bd"/>
</dbReference>
<sequence length="560" mass="63076">MLSVLRISRIAQDRCKYFRAQKFLRTITSDPTHNRWWNRERQKSENSKTNVPKFLRYCGAFLIAGGSLGVYYYFRSGKSQVYALENIPGVHKDGLKNYTIEEIGKHDNEKDGIWVYYKDGVYDITRFVSQHPGGSGKIMMAAGGSIEPFWLIFANHNIPEIHRLLESMRIGNVDTTGEEQSKEEVYDPYGDEPKRHKALKVNGLKPFCAEPPASMMVESFLTPLDLFYVRNHLPVPRVDPNDYDLEIAIEEDTKKVLNLESIKKYPKYTVTTAIMCGGNRRSEMNAVKPLRGLSWNVGAVGNASWSGARLSDVLSDLGINEDDWAHVQFEGLDLDPSGVPFGASIPIRRALDPKADVILAYEMNGEPLPRDHGFPVRVIVPGVVGVRNVKWLARIIISKEESPSQFQRGDYKSFSPSTDWDTVDFSKAPAIQDMPVTSAICNISPGETVRLKNGKLNVKGYAWSGGGNKIIRVDLTADEGKTWHVAEHIQHDPQAKEGRHWAWSIWSGDIPVDPNASEVEIWAKAVDSSYNVQPESFNNIWNLRGLLSNAYHRVKVKVQT</sequence>
<evidence type="ECO:0000313" key="16">
    <source>
        <dbReference type="RefSeq" id="XP_011301327.1"/>
    </source>
</evidence>
<dbReference type="GO" id="GO:0020037">
    <property type="term" value="F:heme binding"/>
    <property type="evidence" value="ECO:0007669"/>
    <property type="project" value="TreeGrafter"/>
</dbReference>
<dbReference type="FunFam" id="2.60.40.650:FF:000002">
    <property type="entry name" value="sulfite oxidase"/>
    <property type="match status" value="1"/>
</dbReference>
<comment type="cofactor">
    <cofactor evidence="2">
        <name>heme b</name>
        <dbReference type="ChEBI" id="CHEBI:60344"/>
    </cofactor>
</comment>
<keyword evidence="12" id="KW-0496">Mitochondrion</keyword>
<dbReference type="PANTHER" id="PTHR19372:SF7">
    <property type="entry name" value="SULFITE OXIDASE, MITOCHONDRIAL"/>
    <property type="match status" value="1"/>
</dbReference>
<protein>
    <recommendedName>
        <fullName evidence="13">Sulfite oxidase</fullName>
        <ecNumber evidence="6">1.8.3.1</ecNumber>
    </recommendedName>
</protein>
<dbReference type="GO" id="GO:0008482">
    <property type="term" value="F:sulfite oxidase activity"/>
    <property type="evidence" value="ECO:0007669"/>
    <property type="project" value="UniProtKB-EC"/>
</dbReference>
<dbReference type="SUPFAM" id="SSF81296">
    <property type="entry name" value="E set domains"/>
    <property type="match status" value="1"/>
</dbReference>
<dbReference type="AlphaFoldDB" id="A0A9R1T256"/>
<dbReference type="Gene3D" id="3.10.120.10">
    <property type="entry name" value="Cytochrome b5-like heme/steroid binding domain"/>
    <property type="match status" value="1"/>
</dbReference>
<dbReference type="Pfam" id="PF03404">
    <property type="entry name" value="Mo-co_dimer"/>
    <property type="match status" value="1"/>
</dbReference>
<evidence type="ECO:0000256" key="2">
    <source>
        <dbReference type="ARBA" id="ARBA00001970"/>
    </source>
</evidence>
<comment type="cofactor">
    <cofactor evidence="1">
        <name>Mo-molybdopterin</name>
        <dbReference type="ChEBI" id="CHEBI:71302"/>
    </cofactor>
</comment>
<evidence type="ECO:0000256" key="1">
    <source>
        <dbReference type="ARBA" id="ARBA00001924"/>
    </source>
</evidence>
<accession>A0A9R1T256</accession>
<evidence type="ECO:0000256" key="9">
    <source>
        <dbReference type="ARBA" id="ARBA00022723"/>
    </source>
</evidence>
<dbReference type="Gene3D" id="2.60.40.650">
    <property type="match status" value="1"/>
</dbReference>
<keyword evidence="10" id="KW-0560">Oxidoreductase</keyword>
<evidence type="ECO:0000256" key="8">
    <source>
        <dbReference type="ARBA" id="ARBA00022617"/>
    </source>
</evidence>
<dbReference type="PRINTS" id="PR00407">
    <property type="entry name" value="EUMOPTERIN"/>
</dbReference>
<keyword evidence="11" id="KW-0408">Iron</keyword>
<evidence type="ECO:0000256" key="5">
    <source>
        <dbReference type="ARBA" id="ARBA00004971"/>
    </source>
</evidence>
<organism evidence="15 16">
    <name type="scientific">Fopius arisanus</name>
    <dbReference type="NCBI Taxonomy" id="64838"/>
    <lineage>
        <taxon>Eukaryota</taxon>
        <taxon>Metazoa</taxon>
        <taxon>Ecdysozoa</taxon>
        <taxon>Arthropoda</taxon>
        <taxon>Hexapoda</taxon>
        <taxon>Insecta</taxon>
        <taxon>Pterygota</taxon>
        <taxon>Neoptera</taxon>
        <taxon>Endopterygota</taxon>
        <taxon>Hymenoptera</taxon>
        <taxon>Apocrita</taxon>
        <taxon>Ichneumonoidea</taxon>
        <taxon>Braconidae</taxon>
        <taxon>Opiinae</taxon>
        <taxon>Fopius</taxon>
    </lineage>
</organism>
<dbReference type="CTD" id="32878"/>
<dbReference type="PROSITE" id="PS50255">
    <property type="entry name" value="CYTOCHROME_B5_2"/>
    <property type="match status" value="1"/>
</dbReference>
<dbReference type="KEGG" id="fas:105265505"/>
<evidence type="ECO:0000256" key="11">
    <source>
        <dbReference type="ARBA" id="ARBA00023004"/>
    </source>
</evidence>
<dbReference type="FunFam" id="3.90.420.10:FF:000002">
    <property type="entry name" value="sulfite oxidase, mitochondrial"/>
    <property type="match status" value="1"/>
</dbReference>
<gene>
    <name evidence="16" type="primary">shop</name>
</gene>
<dbReference type="Proteomes" id="UP000694866">
    <property type="component" value="Unplaced"/>
</dbReference>
<evidence type="ECO:0000256" key="3">
    <source>
        <dbReference type="ARBA" id="ARBA00004569"/>
    </source>
</evidence>
<dbReference type="PANTHER" id="PTHR19372">
    <property type="entry name" value="SULFITE REDUCTASE"/>
    <property type="match status" value="1"/>
</dbReference>
<keyword evidence="15" id="KW-1185">Reference proteome</keyword>
<dbReference type="FunFam" id="3.10.120.10:FF:000007">
    <property type="entry name" value="Sulfite oxidase, mitochondrial"/>
    <property type="match status" value="1"/>
</dbReference>
<dbReference type="OrthoDB" id="10051395at2759"/>
<dbReference type="InterPro" id="IPR000572">
    <property type="entry name" value="OxRdtase_Mopterin-bd_dom"/>
</dbReference>
<evidence type="ECO:0000256" key="10">
    <source>
        <dbReference type="ARBA" id="ARBA00023002"/>
    </source>
</evidence>
<feature type="domain" description="Cytochrome b5 heme-binding" evidence="14">
    <location>
        <begin position="95"/>
        <end position="174"/>
    </location>
</feature>
<dbReference type="GO" id="GO:0006790">
    <property type="term" value="P:sulfur compound metabolic process"/>
    <property type="evidence" value="ECO:0007669"/>
    <property type="project" value="TreeGrafter"/>
</dbReference>